<comment type="cofactor">
    <cofactor evidence="1">
        <name>pyridoxal 5'-phosphate</name>
        <dbReference type="ChEBI" id="CHEBI:597326"/>
    </cofactor>
</comment>
<evidence type="ECO:0008006" key="8">
    <source>
        <dbReference type="Google" id="ProtNLM"/>
    </source>
</evidence>
<dbReference type="Gene3D" id="3.90.1150.10">
    <property type="entry name" value="Aspartate Aminotransferase, domain 1"/>
    <property type="match status" value="1"/>
</dbReference>
<dbReference type="Gene3D" id="3.40.640.10">
    <property type="entry name" value="Type I PLP-dependent aspartate aminotransferase-like (Major domain)"/>
    <property type="match status" value="1"/>
</dbReference>
<dbReference type="GO" id="GO:0008483">
    <property type="term" value="F:transaminase activity"/>
    <property type="evidence" value="ECO:0007669"/>
    <property type="project" value="UniProtKB-KW"/>
</dbReference>
<gene>
    <name evidence="6" type="ORF">BE17_22005</name>
</gene>
<dbReference type="SUPFAM" id="SSF53383">
    <property type="entry name" value="PLP-dependent transferases"/>
    <property type="match status" value="1"/>
</dbReference>
<keyword evidence="4" id="KW-0663">Pyridoxal phosphate</keyword>
<protein>
    <recommendedName>
        <fullName evidence="8">Aminotransferase class III</fullName>
    </recommendedName>
</protein>
<feature type="compositionally biased region" description="Basic and acidic residues" evidence="5">
    <location>
        <begin position="540"/>
        <end position="551"/>
    </location>
</feature>
<dbReference type="Pfam" id="PF00202">
    <property type="entry name" value="Aminotran_3"/>
    <property type="match status" value="1"/>
</dbReference>
<evidence type="ECO:0000256" key="4">
    <source>
        <dbReference type="ARBA" id="ARBA00022898"/>
    </source>
</evidence>
<dbReference type="GO" id="GO:0030170">
    <property type="term" value="F:pyridoxal phosphate binding"/>
    <property type="evidence" value="ECO:0007669"/>
    <property type="project" value="InterPro"/>
</dbReference>
<comment type="caution">
    <text evidence="6">The sequence shown here is derived from an EMBL/GenBank/DDBJ whole genome shotgun (WGS) entry which is preliminary data.</text>
</comment>
<dbReference type="EMBL" id="JEMB01001214">
    <property type="protein sequence ID" value="KYF89534.1"/>
    <property type="molecule type" value="Genomic_DNA"/>
</dbReference>
<name>A0A150SAL4_SORCE</name>
<accession>A0A150SAL4</accession>
<dbReference type="PANTHER" id="PTHR11986:SF79">
    <property type="entry name" value="ACETYLORNITHINE AMINOTRANSFERASE, MITOCHONDRIAL"/>
    <property type="match status" value="1"/>
</dbReference>
<feature type="region of interest" description="Disordered" evidence="5">
    <location>
        <begin position="540"/>
        <end position="563"/>
    </location>
</feature>
<dbReference type="InterPro" id="IPR015424">
    <property type="entry name" value="PyrdxlP-dep_Trfase"/>
</dbReference>
<dbReference type="Proteomes" id="UP000075635">
    <property type="component" value="Unassembled WGS sequence"/>
</dbReference>
<evidence type="ECO:0000256" key="3">
    <source>
        <dbReference type="ARBA" id="ARBA00022679"/>
    </source>
</evidence>
<keyword evidence="3" id="KW-0808">Transferase</keyword>
<dbReference type="AlphaFoldDB" id="A0A150SAL4"/>
<dbReference type="InterPro" id="IPR005814">
    <property type="entry name" value="Aminotrans_3"/>
</dbReference>
<dbReference type="InterPro" id="IPR050103">
    <property type="entry name" value="Class-III_PLP-dep_AT"/>
</dbReference>
<organism evidence="6 7">
    <name type="scientific">Sorangium cellulosum</name>
    <name type="common">Polyangium cellulosum</name>
    <dbReference type="NCBI Taxonomy" id="56"/>
    <lineage>
        <taxon>Bacteria</taxon>
        <taxon>Pseudomonadati</taxon>
        <taxon>Myxococcota</taxon>
        <taxon>Polyangia</taxon>
        <taxon>Polyangiales</taxon>
        <taxon>Polyangiaceae</taxon>
        <taxon>Sorangium</taxon>
    </lineage>
</organism>
<dbReference type="PANTHER" id="PTHR11986">
    <property type="entry name" value="AMINOTRANSFERASE CLASS III"/>
    <property type="match status" value="1"/>
</dbReference>
<proteinExistence type="predicted"/>
<dbReference type="InterPro" id="IPR015421">
    <property type="entry name" value="PyrdxlP-dep_Trfase_major"/>
</dbReference>
<evidence type="ECO:0000313" key="6">
    <source>
        <dbReference type="EMBL" id="KYF89534.1"/>
    </source>
</evidence>
<sequence length="608" mass="66856">MAYRQLVKPRLAESLATMGLDVIYHRAKGDHVYLRDQSGEEVEVLDMVGGNGSLLFGHNHPRVIADLREALADGMVVHAQLSIRREAGLLAETLVKVARRDSGIDEGFVVHFANSGAEAIECALKHAEVTRMSKLLAAWDALRPELEELQRAARAGEVSMPEGQLEHASIASKFGRVRSLEELVGRVLAHNQAQLTRRPIFVGLEHAFHGRLVASVQLTYAARPPYRNLGLNVRFLPLNSLDALEALKAELSREESLDLYGLKVEDGAVRLYKRSLSAVAGVLVEPIQGEAGVLEVSSEFGAALRRFCDEQGCPLILDEIQSGMGRTGRFFAASCIGLKGDYYVLGKSLGGGVAKITAVMFRASLYQHDFALHHSSTFSEDDLSCRAARTALEILEENSGATYRHIEATGRRLRAALERVHASYPDLTKEVRGRGLFLALEFFPPLGSGSPLLRTLAQFKLFGYLLSGYLLKAHQIRIAPTGSATNLLRFHPSINLDDRAIESIEVALRRLCDILRHEDIFHLIFPLTNSTRPVPRTEVRDFRPARGDSSKDGPPGASPGLMDSRLTLEGFRKAEPSLADLTDGEVGAFLSRLMEIGRRVGSLQHRQV</sequence>
<reference evidence="6 7" key="1">
    <citation type="submission" date="2014-02" db="EMBL/GenBank/DDBJ databases">
        <title>The small core and large imbalanced accessory genome model reveals a collaborative survival strategy of Sorangium cellulosum strains in nature.</title>
        <authorList>
            <person name="Han K."/>
            <person name="Peng R."/>
            <person name="Blom J."/>
            <person name="Li Y.-Z."/>
        </authorList>
    </citation>
    <scope>NUCLEOTIDE SEQUENCE [LARGE SCALE GENOMIC DNA]</scope>
    <source>
        <strain evidence="6 7">So0011-07</strain>
    </source>
</reference>
<evidence type="ECO:0000313" key="7">
    <source>
        <dbReference type="Proteomes" id="UP000075635"/>
    </source>
</evidence>
<evidence type="ECO:0000256" key="1">
    <source>
        <dbReference type="ARBA" id="ARBA00001933"/>
    </source>
</evidence>
<dbReference type="InterPro" id="IPR015422">
    <property type="entry name" value="PyrdxlP-dep_Trfase_small"/>
</dbReference>
<dbReference type="GO" id="GO:0042802">
    <property type="term" value="F:identical protein binding"/>
    <property type="evidence" value="ECO:0007669"/>
    <property type="project" value="TreeGrafter"/>
</dbReference>
<evidence type="ECO:0000256" key="5">
    <source>
        <dbReference type="SAM" id="MobiDB-lite"/>
    </source>
</evidence>
<keyword evidence="2" id="KW-0032">Aminotransferase</keyword>
<evidence type="ECO:0000256" key="2">
    <source>
        <dbReference type="ARBA" id="ARBA00022576"/>
    </source>
</evidence>